<comment type="function">
    <text evidence="1 8">Involved in pre-mRNA splicing.</text>
</comment>
<dbReference type="PROSITE" id="PS50103">
    <property type="entry name" value="ZF_C3H1"/>
    <property type="match status" value="1"/>
</dbReference>
<organism evidence="11 12">
    <name type="scientific">Myxozyma melibiosi</name>
    <dbReference type="NCBI Taxonomy" id="54550"/>
    <lineage>
        <taxon>Eukaryota</taxon>
        <taxon>Fungi</taxon>
        <taxon>Dikarya</taxon>
        <taxon>Ascomycota</taxon>
        <taxon>Saccharomycotina</taxon>
        <taxon>Lipomycetes</taxon>
        <taxon>Lipomycetales</taxon>
        <taxon>Lipomycetaceae</taxon>
        <taxon>Myxozyma</taxon>
    </lineage>
</organism>
<evidence type="ECO:0000256" key="3">
    <source>
        <dbReference type="ARBA" id="ARBA00020647"/>
    </source>
</evidence>
<feature type="domain" description="C3H1-type" evidence="10">
    <location>
        <begin position="205"/>
        <end position="233"/>
    </location>
</feature>
<name>A0ABR1F3N2_9ASCO</name>
<dbReference type="SMART" id="SM00356">
    <property type="entry name" value="ZnF_C3H1"/>
    <property type="match status" value="1"/>
</dbReference>
<evidence type="ECO:0000313" key="11">
    <source>
        <dbReference type="EMBL" id="KAK7204417.1"/>
    </source>
</evidence>
<keyword evidence="8" id="KW-0238">DNA-binding</keyword>
<comment type="similarity">
    <text evidence="2 8">Belongs to the CWC24 family.</text>
</comment>
<evidence type="ECO:0000256" key="2">
    <source>
        <dbReference type="ARBA" id="ARBA00009161"/>
    </source>
</evidence>
<comment type="subunit">
    <text evidence="8">Associated with the spliceosome.</text>
</comment>
<reference evidence="11 12" key="1">
    <citation type="submission" date="2024-03" db="EMBL/GenBank/DDBJ databases">
        <title>Genome-scale model development and genomic sequencing of the oleaginous clade Lipomyces.</title>
        <authorList>
            <consortium name="Lawrence Berkeley National Laboratory"/>
            <person name="Czajka J.J."/>
            <person name="Han Y."/>
            <person name="Kim J."/>
            <person name="Mondo S.J."/>
            <person name="Hofstad B.A."/>
            <person name="Robles A."/>
            <person name="Haridas S."/>
            <person name="Riley R."/>
            <person name="LaButti K."/>
            <person name="Pangilinan J."/>
            <person name="Andreopoulos W."/>
            <person name="Lipzen A."/>
            <person name="Yan J."/>
            <person name="Wang M."/>
            <person name="Ng V."/>
            <person name="Grigoriev I.V."/>
            <person name="Spatafora J.W."/>
            <person name="Magnuson J.K."/>
            <person name="Baker S.E."/>
            <person name="Pomraning K.R."/>
        </authorList>
    </citation>
    <scope>NUCLEOTIDE SEQUENCE [LARGE SCALE GENOMIC DNA]</scope>
    <source>
        <strain evidence="11 12">Phaff 52-87</strain>
    </source>
</reference>
<keyword evidence="6 7" id="KW-0862">Zinc</keyword>
<dbReference type="EMBL" id="JBBJBU010000008">
    <property type="protein sequence ID" value="KAK7204417.1"/>
    <property type="molecule type" value="Genomic_DNA"/>
</dbReference>
<keyword evidence="12" id="KW-1185">Reference proteome</keyword>
<dbReference type="SUPFAM" id="SSF90229">
    <property type="entry name" value="CCCH zinc finger"/>
    <property type="match status" value="1"/>
</dbReference>
<dbReference type="Gene3D" id="4.10.1000.10">
    <property type="entry name" value="Zinc finger, CCCH-type"/>
    <property type="match status" value="1"/>
</dbReference>
<dbReference type="Pfam" id="PF00642">
    <property type="entry name" value="zf-CCCH"/>
    <property type="match status" value="1"/>
</dbReference>
<feature type="compositionally biased region" description="Basic residues" evidence="9">
    <location>
        <begin position="63"/>
        <end position="75"/>
    </location>
</feature>
<gene>
    <name evidence="11" type="ORF">BZA70DRAFT_192104</name>
</gene>
<keyword evidence="5 7" id="KW-0863">Zinc-finger</keyword>
<feature type="compositionally biased region" description="Acidic residues" evidence="9">
    <location>
        <begin position="36"/>
        <end position="47"/>
    </location>
</feature>
<dbReference type="InterPro" id="IPR039971">
    <property type="entry name" value="CWC24-like"/>
</dbReference>
<accession>A0ABR1F3N2</accession>
<comment type="subcellular location">
    <subcellularLocation>
        <location evidence="8">Nucleus</location>
    </subcellularLocation>
</comment>
<dbReference type="InterPro" id="IPR000571">
    <property type="entry name" value="Znf_CCCH"/>
</dbReference>
<evidence type="ECO:0000256" key="1">
    <source>
        <dbReference type="ARBA" id="ARBA00003777"/>
    </source>
</evidence>
<keyword evidence="4 7" id="KW-0479">Metal-binding</keyword>
<keyword evidence="8" id="KW-0507">mRNA processing</keyword>
<evidence type="ECO:0000256" key="7">
    <source>
        <dbReference type="PROSITE-ProRule" id="PRU00723"/>
    </source>
</evidence>
<dbReference type="PANTHER" id="PTHR12930">
    <property type="entry name" value="ZINC FINGER PROTEIN 183"/>
    <property type="match status" value="1"/>
</dbReference>
<evidence type="ECO:0000313" key="12">
    <source>
        <dbReference type="Proteomes" id="UP001498771"/>
    </source>
</evidence>
<dbReference type="InterPro" id="IPR036855">
    <property type="entry name" value="Znf_CCCH_sf"/>
</dbReference>
<dbReference type="Proteomes" id="UP001498771">
    <property type="component" value="Unassembled WGS sequence"/>
</dbReference>
<proteinExistence type="inferred from homology"/>
<dbReference type="GeneID" id="90035552"/>
<keyword evidence="8" id="KW-0539">Nucleus</keyword>
<feature type="compositionally biased region" description="Polar residues" evidence="9">
    <location>
        <begin position="80"/>
        <end position="92"/>
    </location>
</feature>
<feature type="zinc finger region" description="C3H1-type" evidence="7">
    <location>
        <begin position="205"/>
        <end position="233"/>
    </location>
</feature>
<keyword evidence="8" id="KW-0747">Spliceosome</keyword>
<dbReference type="RefSeq" id="XP_064767450.1">
    <property type="nucleotide sequence ID" value="XM_064910040.1"/>
</dbReference>
<evidence type="ECO:0000256" key="8">
    <source>
        <dbReference type="RuleBase" id="RU367110"/>
    </source>
</evidence>
<comment type="caution">
    <text evidence="11">The sequence shown here is derived from an EMBL/GenBank/DDBJ whole genome shotgun (WGS) entry which is preliminary data.</text>
</comment>
<feature type="region of interest" description="Disordered" evidence="9">
    <location>
        <begin position="1"/>
        <end position="94"/>
    </location>
</feature>
<protein>
    <recommendedName>
        <fullName evidence="3 8">Pre-mRNA-splicing factor CWC24</fullName>
    </recommendedName>
</protein>
<feature type="compositionally biased region" description="Basic residues" evidence="9">
    <location>
        <begin position="19"/>
        <end position="29"/>
    </location>
</feature>
<evidence type="ECO:0000256" key="9">
    <source>
        <dbReference type="SAM" id="MobiDB-lite"/>
    </source>
</evidence>
<keyword evidence="8" id="KW-0508">mRNA splicing</keyword>
<evidence type="ECO:0000256" key="5">
    <source>
        <dbReference type="ARBA" id="ARBA00022771"/>
    </source>
</evidence>
<evidence type="ECO:0000256" key="6">
    <source>
        <dbReference type="ARBA" id="ARBA00022833"/>
    </source>
</evidence>
<dbReference type="PANTHER" id="PTHR12930:SF0">
    <property type="entry name" value="RING FINGER PROTEIN 113B"/>
    <property type="match status" value="1"/>
</dbReference>
<sequence>MSSSATVPFFKKPSAKIANARRRAAASRRTKVDSDKSDDDNDDDDESSANSSASDSDDESRRTALKKTSTKKRKIGGISDTITSSANGSSKTGVAAAADVGVGVEHKGSGSAALSNTTDITKKSAMYDEDFLLGKKKLKPSSDEVDGEVLSGDAAEALEQQQQQQQGIYRGNANYAKFITPREQATRKVGPMKSASNIRSTTVTDYQPDVCKDYKQTGFCGYGDSCKFVHMRENYKAGWQLDKEWEEVQRKKNKAA</sequence>
<evidence type="ECO:0000256" key="4">
    <source>
        <dbReference type="ARBA" id="ARBA00022723"/>
    </source>
</evidence>
<evidence type="ECO:0000259" key="10">
    <source>
        <dbReference type="PROSITE" id="PS50103"/>
    </source>
</evidence>